<dbReference type="AlphaFoldDB" id="A0A1M6MF46"/>
<dbReference type="Proteomes" id="UP000184080">
    <property type="component" value="Unassembled WGS sequence"/>
</dbReference>
<reference evidence="2 3" key="1">
    <citation type="submission" date="2016-11" db="EMBL/GenBank/DDBJ databases">
        <authorList>
            <person name="Jaros S."/>
            <person name="Januszkiewicz K."/>
            <person name="Wedrychowicz H."/>
        </authorList>
    </citation>
    <scope>NUCLEOTIDE SEQUENCE [LARGE SCALE GENOMIC DNA]</scope>
    <source>
        <strain evidence="2 3">DSM 21864</strain>
    </source>
</reference>
<dbReference type="GO" id="GO:0008168">
    <property type="term" value="F:methyltransferase activity"/>
    <property type="evidence" value="ECO:0007669"/>
    <property type="project" value="UniProtKB-KW"/>
</dbReference>
<dbReference type="PANTHER" id="PTHR43861:SF3">
    <property type="entry name" value="PUTATIVE (AFU_ORTHOLOGUE AFUA_2G14390)-RELATED"/>
    <property type="match status" value="1"/>
</dbReference>
<sequence length="203" mass="23409">MNFDEEAKNWDTDKKVKRAKVVAQEIINSIEIDKNYSAMEFGCGTGLVSFNIYDKFKKITLIDSSKGMIDVLNSKIKEHKIHNMIGKHLDLCNGDSMDESFDVIYNSMALHHIEDIKGIVKKFYELLNYDGYLCIVDLNEEDGSFHGDHHDFHGHNGFKQEKLKKVLEDAGFRKVESKTFYQDIKVVEGNNVNYSLFLMVARK</sequence>
<dbReference type="OrthoDB" id="9791837at2"/>
<dbReference type="SUPFAM" id="SSF53335">
    <property type="entry name" value="S-adenosyl-L-methionine-dependent methyltransferases"/>
    <property type="match status" value="1"/>
</dbReference>
<dbReference type="CDD" id="cd02440">
    <property type="entry name" value="AdoMet_MTases"/>
    <property type="match status" value="1"/>
</dbReference>
<keyword evidence="2" id="KW-0489">Methyltransferase</keyword>
<organism evidence="2 3">
    <name type="scientific">Clostridium amylolyticum</name>
    <dbReference type="NCBI Taxonomy" id="1121298"/>
    <lineage>
        <taxon>Bacteria</taxon>
        <taxon>Bacillati</taxon>
        <taxon>Bacillota</taxon>
        <taxon>Clostridia</taxon>
        <taxon>Eubacteriales</taxon>
        <taxon>Clostridiaceae</taxon>
        <taxon>Clostridium</taxon>
    </lineage>
</organism>
<dbReference type="PANTHER" id="PTHR43861">
    <property type="entry name" value="TRANS-ACONITATE 2-METHYLTRANSFERASE-RELATED"/>
    <property type="match status" value="1"/>
</dbReference>
<dbReference type="EMBL" id="FQZO01000008">
    <property type="protein sequence ID" value="SHJ82081.1"/>
    <property type="molecule type" value="Genomic_DNA"/>
</dbReference>
<dbReference type="STRING" id="1121298.SAMN05444401_3978"/>
<evidence type="ECO:0000313" key="2">
    <source>
        <dbReference type="EMBL" id="SHJ82081.1"/>
    </source>
</evidence>
<keyword evidence="1" id="KW-0808">Transferase</keyword>
<accession>A0A1M6MF46</accession>
<dbReference type="Pfam" id="PF13489">
    <property type="entry name" value="Methyltransf_23"/>
    <property type="match status" value="1"/>
</dbReference>
<name>A0A1M6MF46_9CLOT</name>
<proteinExistence type="predicted"/>
<gene>
    <name evidence="2" type="ORF">SAMN05444401_3978</name>
</gene>
<keyword evidence="2" id="KW-0830">Ubiquinone</keyword>
<evidence type="ECO:0000256" key="1">
    <source>
        <dbReference type="ARBA" id="ARBA00022679"/>
    </source>
</evidence>
<dbReference type="Gene3D" id="3.40.50.150">
    <property type="entry name" value="Vaccinia Virus protein VP39"/>
    <property type="match status" value="1"/>
</dbReference>
<dbReference type="GO" id="GO:0032259">
    <property type="term" value="P:methylation"/>
    <property type="evidence" value="ECO:0007669"/>
    <property type="project" value="UniProtKB-KW"/>
</dbReference>
<evidence type="ECO:0000313" key="3">
    <source>
        <dbReference type="Proteomes" id="UP000184080"/>
    </source>
</evidence>
<dbReference type="InterPro" id="IPR029063">
    <property type="entry name" value="SAM-dependent_MTases_sf"/>
</dbReference>
<keyword evidence="3" id="KW-1185">Reference proteome</keyword>
<dbReference type="RefSeq" id="WP_073010947.1">
    <property type="nucleotide sequence ID" value="NZ_FQZO01000008.1"/>
</dbReference>
<protein>
    <submittedName>
        <fullName evidence="2">Ubiquinone/menaquinone biosynthesis C-methylase UbiE</fullName>
    </submittedName>
</protein>